<evidence type="ECO:0000256" key="10">
    <source>
        <dbReference type="ARBA" id="ARBA00023136"/>
    </source>
</evidence>
<dbReference type="GO" id="GO:0006811">
    <property type="term" value="P:monoatomic ion transport"/>
    <property type="evidence" value="ECO:0007669"/>
    <property type="project" value="UniProtKB-KW"/>
</dbReference>
<feature type="transmembrane region" description="Helical" evidence="12">
    <location>
        <begin position="72"/>
        <end position="94"/>
    </location>
</feature>
<keyword evidence="13" id="KW-0732">Signal</keyword>
<dbReference type="PANTHER" id="PTHR48086">
    <property type="entry name" value="SODIUM/PROLINE SYMPORTER-RELATED"/>
    <property type="match status" value="1"/>
</dbReference>
<reference evidence="14 15" key="1">
    <citation type="submission" date="2019-07" db="EMBL/GenBank/DDBJ databases">
        <title>Genomic Encyclopedia of Archaeal and Bacterial Type Strains, Phase II (KMG-II): from individual species to whole genera.</title>
        <authorList>
            <person name="Goeker M."/>
        </authorList>
    </citation>
    <scope>NUCLEOTIDE SEQUENCE [LARGE SCALE GENOMIC DNA]</scope>
    <source>
        <strain evidence="14 15">ATCC BAA-1139</strain>
    </source>
</reference>
<sequence length="654" mass="68283">MKKIALLFIVLGVLCTVAFAAEPAPKVAAPGQVTVASVAVSAASTPSAMRGIPATASAKPALPAKELKTNRVFTISMFLAIIATTVVILVWTSGKTKTASDYYAAGGGISGLQNGWAIAGDTLSAATFLGTTGLISLFGLDGFMYAAGPTVCFLTILLIIAEPCRNAGKYTLGDILSFRSPSKMVRGAASVSAVVLSSFYMLVQMVGAGKLMQLLLGIPYNVAVVGVGILIVVYVSFGGMKATTYVQIIKAALLIFTAIILAGAVLWKSGMNPVALLDKVADNTAVQDHVRTLLKHPSAVQGFDYGQRFLEMGLFLKDPLDQISLGIAMFLGVAGLPHIMMRFFTVPNAQAARKSVVVAMSLIAIFQLMVTFLGLGAAVYVTPQHIMAIDKGGNMAALMMAQLIGGGPGTIGGDLLLAFLCAVAFATIIAVVSGLVLASSAAIAHDLYVNIIKDGNADQKTQVKVAKMASAGVGAIAILLAIACEKQNVVVLASLAFAVAASSNFPVILLALFWKRLNTAGIVSGLMVGAAVTIGLVMVSPNMTYPKKIAADAQKTIVTLEQKQTAGLLLSETELQTLAKARTDYARNRNGTSLVGLDAPLFPLKNPAIVSVPFGFMITFIVTLVFGSRRNEEMFDELFIRQNTGLGIAKADVH</sequence>
<dbReference type="PANTHER" id="PTHR48086:SF6">
    <property type="entry name" value="CATION_ACETATE SYMPORTER ACTP"/>
    <property type="match status" value="1"/>
</dbReference>
<feature type="chain" id="PRO_5021991437" evidence="13">
    <location>
        <begin position="21"/>
        <end position="654"/>
    </location>
</feature>
<evidence type="ECO:0000313" key="14">
    <source>
        <dbReference type="EMBL" id="TWJ17780.1"/>
    </source>
</evidence>
<dbReference type="GO" id="GO:0015123">
    <property type="term" value="F:acetate transmembrane transporter activity"/>
    <property type="evidence" value="ECO:0007669"/>
    <property type="project" value="TreeGrafter"/>
</dbReference>
<keyword evidence="7 12" id="KW-1133">Transmembrane helix</keyword>
<dbReference type="InterPro" id="IPR018212">
    <property type="entry name" value="Na/solute_symporter_CS"/>
</dbReference>
<keyword evidence="15" id="KW-1185">Reference proteome</keyword>
<evidence type="ECO:0000256" key="4">
    <source>
        <dbReference type="ARBA" id="ARBA00022475"/>
    </source>
</evidence>
<feature type="transmembrane region" description="Helical" evidence="12">
    <location>
        <begin position="249"/>
        <end position="267"/>
    </location>
</feature>
<dbReference type="InterPro" id="IPR050277">
    <property type="entry name" value="Sodium:Solute_Symporter"/>
</dbReference>
<feature type="transmembrane region" description="Helical" evidence="12">
    <location>
        <begin position="608"/>
        <end position="627"/>
    </location>
</feature>
<protein>
    <submittedName>
        <fullName evidence="14">Cation/acetate symporter</fullName>
    </submittedName>
</protein>
<feature type="transmembrane region" description="Helical" evidence="12">
    <location>
        <begin position="218"/>
        <end position="237"/>
    </location>
</feature>
<evidence type="ECO:0000256" key="6">
    <source>
        <dbReference type="ARBA" id="ARBA00022847"/>
    </source>
</evidence>
<gene>
    <name evidence="14" type="ORF">JN12_02899</name>
</gene>
<organism evidence="14 15">
    <name type="scientific">Geobacter argillaceus</name>
    <dbReference type="NCBI Taxonomy" id="345631"/>
    <lineage>
        <taxon>Bacteria</taxon>
        <taxon>Pseudomonadati</taxon>
        <taxon>Thermodesulfobacteriota</taxon>
        <taxon>Desulfuromonadia</taxon>
        <taxon>Geobacterales</taxon>
        <taxon>Geobacteraceae</taxon>
        <taxon>Geobacter</taxon>
    </lineage>
</organism>
<dbReference type="NCBIfam" id="TIGR00813">
    <property type="entry name" value="sss"/>
    <property type="match status" value="1"/>
</dbReference>
<dbReference type="CDD" id="cd11480">
    <property type="entry name" value="SLC5sbd_u4"/>
    <property type="match status" value="1"/>
</dbReference>
<evidence type="ECO:0000256" key="2">
    <source>
        <dbReference type="ARBA" id="ARBA00006434"/>
    </source>
</evidence>
<keyword evidence="5 12" id="KW-0812">Transmembrane</keyword>
<accession>A0A562VIT0</accession>
<feature type="transmembrane region" description="Helical" evidence="12">
    <location>
        <begin position="489"/>
        <end position="513"/>
    </location>
</feature>
<feature type="transmembrane region" description="Helical" evidence="12">
    <location>
        <begin position="520"/>
        <end position="539"/>
    </location>
</feature>
<comment type="subcellular location">
    <subcellularLocation>
        <location evidence="1">Cell membrane</location>
        <topology evidence="1">Multi-pass membrane protein</topology>
    </subcellularLocation>
</comment>
<evidence type="ECO:0000256" key="12">
    <source>
        <dbReference type="SAM" id="Phobius"/>
    </source>
</evidence>
<dbReference type="Proteomes" id="UP000319449">
    <property type="component" value="Unassembled WGS sequence"/>
</dbReference>
<comment type="similarity">
    <text evidence="2 11">Belongs to the sodium:solute symporter (SSF) (TC 2.A.21) family.</text>
</comment>
<feature type="transmembrane region" description="Helical" evidence="12">
    <location>
        <begin position="115"/>
        <end position="137"/>
    </location>
</feature>
<feature type="transmembrane region" description="Helical" evidence="12">
    <location>
        <begin position="323"/>
        <end position="344"/>
    </location>
</feature>
<dbReference type="RefSeq" id="WP_145023999.1">
    <property type="nucleotide sequence ID" value="NZ_VLLN01000019.1"/>
</dbReference>
<feature type="transmembrane region" description="Helical" evidence="12">
    <location>
        <begin position="185"/>
        <end position="206"/>
    </location>
</feature>
<dbReference type="PROSITE" id="PS50283">
    <property type="entry name" value="NA_SOLUT_SYMP_3"/>
    <property type="match status" value="1"/>
</dbReference>
<evidence type="ECO:0000256" key="1">
    <source>
        <dbReference type="ARBA" id="ARBA00004651"/>
    </source>
</evidence>
<keyword evidence="3" id="KW-0813">Transport</keyword>
<dbReference type="PROSITE" id="PS00456">
    <property type="entry name" value="NA_SOLUT_SYMP_1"/>
    <property type="match status" value="1"/>
</dbReference>
<dbReference type="OrthoDB" id="9764416at2"/>
<dbReference type="GO" id="GO:0006847">
    <property type="term" value="P:plasma membrane acetate transport"/>
    <property type="evidence" value="ECO:0007669"/>
    <property type="project" value="TreeGrafter"/>
</dbReference>
<dbReference type="InterPro" id="IPR001734">
    <property type="entry name" value="Na/solute_symporter"/>
</dbReference>
<dbReference type="InterPro" id="IPR038377">
    <property type="entry name" value="Na/Glc_symporter_sf"/>
</dbReference>
<keyword evidence="9" id="KW-0406">Ion transport</keyword>
<keyword evidence="10 12" id="KW-0472">Membrane</keyword>
<dbReference type="AlphaFoldDB" id="A0A562VIT0"/>
<dbReference type="GO" id="GO:0015293">
    <property type="term" value="F:symporter activity"/>
    <property type="evidence" value="ECO:0007669"/>
    <property type="project" value="UniProtKB-KW"/>
</dbReference>
<proteinExistence type="inferred from homology"/>
<evidence type="ECO:0000256" key="9">
    <source>
        <dbReference type="ARBA" id="ARBA00023065"/>
    </source>
</evidence>
<dbReference type="EMBL" id="VLLN01000019">
    <property type="protein sequence ID" value="TWJ17780.1"/>
    <property type="molecule type" value="Genomic_DNA"/>
</dbReference>
<feature type="transmembrane region" description="Helical" evidence="12">
    <location>
        <begin position="143"/>
        <end position="164"/>
    </location>
</feature>
<feature type="transmembrane region" description="Helical" evidence="12">
    <location>
        <begin position="356"/>
        <end position="381"/>
    </location>
</feature>
<evidence type="ECO:0000256" key="8">
    <source>
        <dbReference type="ARBA" id="ARBA00023053"/>
    </source>
</evidence>
<dbReference type="GO" id="GO:0005886">
    <property type="term" value="C:plasma membrane"/>
    <property type="evidence" value="ECO:0007669"/>
    <property type="project" value="UniProtKB-SubCell"/>
</dbReference>
<keyword evidence="8" id="KW-0915">Sodium</keyword>
<evidence type="ECO:0000256" key="5">
    <source>
        <dbReference type="ARBA" id="ARBA00022692"/>
    </source>
</evidence>
<dbReference type="Gene3D" id="1.20.1730.10">
    <property type="entry name" value="Sodium/glucose cotransporter"/>
    <property type="match status" value="1"/>
</dbReference>
<comment type="caution">
    <text evidence="14">The sequence shown here is derived from an EMBL/GenBank/DDBJ whole genome shotgun (WGS) entry which is preliminary data.</text>
</comment>
<feature type="transmembrane region" description="Helical" evidence="12">
    <location>
        <begin position="465"/>
        <end position="483"/>
    </location>
</feature>
<keyword evidence="4" id="KW-1003">Cell membrane</keyword>
<name>A0A562VIT0_9BACT</name>
<evidence type="ECO:0000256" key="3">
    <source>
        <dbReference type="ARBA" id="ARBA00022448"/>
    </source>
</evidence>
<keyword evidence="6" id="KW-0769">Symport</keyword>
<feature type="transmembrane region" description="Helical" evidence="12">
    <location>
        <begin position="415"/>
        <end position="444"/>
    </location>
</feature>
<evidence type="ECO:0000256" key="11">
    <source>
        <dbReference type="RuleBase" id="RU362091"/>
    </source>
</evidence>
<evidence type="ECO:0000256" key="13">
    <source>
        <dbReference type="SAM" id="SignalP"/>
    </source>
</evidence>
<evidence type="ECO:0000256" key="7">
    <source>
        <dbReference type="ARBA" id="ARBA00022989"/>
    </source>
</evidence>
<feature type="signal peptide" evidence="13">
    <location>
        <begin position="1"/>
        <end position="20"/>
    </location>
</feature>
<evidence type="ECO:0000313" key="15">
    <source>
        <dbReference type="Proteomes" id="UP000319449"/>
    </source>
</evidence>
<dbReference type="Pfam" id="PF00474">
    <property type="entry name" value="SSF"/>
    <property type="match status" value="1"/>
</dbReference>